<dbReference type="PROSITE" id="PS00508">
    <property type="entry name" value="NI_HGENASE_L_2"/>
    <property type="match status" value="1"/>
</dbReference>
<evidence type="ECO:0000313" key="11">
    <source>
        <dbReference type="Proteomes" id="UP000242705"/>
    </source>
</evidence>
<name>A0A1R0IV75_SULTH</name>
<dbReference type="InterPro" id="IPR050867">
    <property type="entry name" value="NiFe/NiFeSe_hydrgnase_LSU"/>
</dbReference>
<dbReference type="FunFam" id="1.10.645.10:FF:000002">
    <property type="entry name" value="Hydrogenase 2 large subunit"/>
    <property type="match status" value="1"/>
</dbReference>
<feature type="binding site" evidence="8">
    <location>
        <position position="45"/>
    </location>
    <ligand>
        <name>Mg(2+)</name>
        <dbReference type="ChEBI" id="CHEBI:18420"/>
    </ligand>
</feature>
<dbReference type="InterPro" id="IPR018194">
    <property type="entry name" value="Ni-dep_hyd_lsu_Ni_BS"/>
</dbReference>
<reference evidence="10 11" key="1">
    <citation type="journal article" date="2014" name="BMC Genomics">
        <title>Comparison of environmental and isolate Sulfobacillus genomes reveals diverse carbon, sulfur, nitrogen, and hydrogen metabolisms.</title>
        <authorList>
            <person name="Justice N.B."/>
            <person name="Norman A."/>
            <person name="Brown C.T."/>
            <person name="Singh A."/>
            <person name="Thomas B.C."/>
            <person name="Banfield J.F."/>
        </authorList>
    </citation>
    <scope>NUCLEOTIDE SEQUENCE [LARGE SCALE GENOMIC DNA]</scope>
    <source>
        <strain evidence="10">AMDSBA5</strain>
    </source>
</reference>
<sequence>MAQLKRFTIDPITRIEGHLRIEVDLDPNNVVKDAYSSSGMFRGIELIMQDRDFHDVGLFAQRICGVCTYTHYRVGTEAVEAALGVQIPTDARIVRNLLHASLFLHDHVVHFYQLHGMDWFDVVAALSADPEKAAAVALKYSPTPYNAGAGTFRAVQERVSALVASGELGPFANGYWGNPSYKLTPEQDLIMLSHYLDALAVQRTLAQAMAVFGGKNPHPQSLVVGGVTSIMDIVDPSRVAEFLGKMQSGAQFIQNAYLPDIRMIADAYIQEAKSGEGYGVPDFMSYGAFPLDNIPWPKGAMLFPSGVFNRNTGMVTDLNADQIKEDVTRAWYQGPNEGVYPGEESTIPDYTGYEADGALNRSGKYSWIKAPRYQGLPMETGPLARLLIGRARKDPLIEKAMTDFERSVPRGFSPDEWYSTVGRTAARAVEADIIASQVGAWVDELAANVGQGQTQTYTAPSNTSGEGFRLLDAPRGALGHWIRIENGRVTHYQAVVPSTWNASPRDHKGQMGPYEASLINTRLAVANQPLEVLRTVHSFDPCIGCAVHIVDSKGAEVARFQVDV</sequence>
<dbReference type="InterPro" id="IPR001501">
    <property type="entry name" value="Ni-dep_hyd_lsu"/>
</dbReference>
<evidence type="ECO:0000256" key="8">
    <source>
        <dbReference type="PIRSR" id="PIRSR601501-1"/>
    </source>
</evidence>
<gene>
    <name evidence="10" type="ORF">C7B47_03740</name>
</gene>
<dbReference type="EMBL" id="PXYX01000005">
    <property type="protein sequence ID" value="PSR28742.1"/>
    <property type="molecule type" value="Genomic_DNA"/>
</dbReference>
<keyword evidence="5 8" id="KW-0533">Nickel</keyword>
<comment type="caution">
    <text evidence="10">The sequence shown here is derived from an EMBL/GenBank/DDBJ whole genome shotgun (WGS) entry which is preliminary data.</text>
</comment>
<evidence type="ECO:0000256" key="4">
    <source>
        <dbReference type="ARBA" id="ARBA00011771"/>
    </source>
</evidence>
<dbReference type="Gene3D" id="1.10.645.10">
    <property type="entry name" value="Cytochrome-c3 Hydrogenase, chain B"/>
    <property type="match status" value="1"/>
</dbReference>
<accession>A0A1R0IV75</accession>
<comment type="cofactor">
    <cofactor evidence="8">
        <name>Fe cation</name>
        <dbReference type="ChEBI" id="CHEBI:24875"/>
    </cofactor>
</comment>
<dbReference type="Pfam" id="PF00374">
    <property type="entry name" value="NiFeSe_Hases"/>
    <property type="match status" value="1"/>
</dbReference>
<dbReference type="GO" id="GO:0008901">
    <property type="term" value="F:ferredoxin hydrogenase activity"/>
    <property type="evidence" value="ECO:0007669"/>
    <property type="project" value="InterPro"/>
</dbReference>
<evidence type="ECO:0000256" key="2">
    <source>
        <dbReference type="ARBA" id="ARBA00004196"/>
    </source>
</evidence>
<evidence type="ECO:0000256" key="5">
    <source>
        <dbReference type="ARBA" id="ARBA00022596"/>
    </source>
</evidence>
<dbReference type="GO" id="GO:0033748">
    <property type="term" value="F:hydrogenase (acceptor) activity"/>
    <property type="evidence" value="ECO:0007669"/>
    <property type="project" value="UniProtKB-EC"/>
</dbReference>
<dbReference type="Proteomes" id="UP000242705">
    <property type="component" value="Unassembled WGS sequence"/>
</dbReference>
<evidence type="ECO:0000256" key="1">
    <source>
        <dbReference type="ARBA" id="ARBA00001967"/>
    </source>
</evidence>
<dbReference type="EC" id="1.12.99.6" evidence="10"/>
<comment type="similarity">
    <text evidence="3 9">Belongs to the [NiFe]/[NiFeSe] hydrogenase large subunit family.</text>
</comment>
<feature type="binding site" evidence="8">
    <location>
        <position position="64"/>
    </location>
    <ligand>
        <name>Ni(2+)</name>
        <dbReference type="ChEBI" id="CHEBI:49786"/>
    </ligand>
</feature>
<dbReference type="GO" id="GO:0016151">
    <property type="term" value="F:nickel cation binding"/>
    <property type="evidence" value="ECO:0007669"/>
    <property type="project" value="InterPro"/>
</dbReference>
<evidence type="ECO:0000313" key="10">
    <source>
        <dbReference type="EMBL" id="PSR28742.1"/>
    </source>
</evidence>
<feature type="binding site" evidence="8">
    <location>
        <position position="545"/>
    </location>
    <ligand>
        <name>Fe cation</name>
        <dbReference type="ChEBI" id="CHEBI:24875"/>
    </ligand>
</feature>
<feature type="binding site" evidence="8">
    <location>
        <position position="548"/>
    </location>
    <ligand>
        <name>Mg(2+)</name>
        <dbReference type="ChEBI" id="CHEBI:18420"/>
    </ligand>
</feature>
<keyword evidence="8" id="KW-0460">Magnesium</keyword>
<organism evidence="10 11">
    <name type="scientific">Sulfobacillus thermosulfidooxidans</name>
    <dbReference type="NCBI Taxonomy" id="28034"/>
    <lineage>
        <taxon>Bacteria</taxon>
        <taxon>Bacillati</taxon>
        <taxon>Bacillota</taxon>
        <taxon>Clostridia</taxon>
        <taxon>Eubacteriales</taxon>
        <taxon>Clostridiales Family XVII. Incertae Sedis</taxon>
        <taxon>Sulfobacillus</taxon>
    </lineage>
</organism>
<dbReference type="AlphaFoldDB" id="A0A1R0IV75"/>
<evidence type="ECO:0000256" key="3">
    <source>
        <dbReference type="ARBA" id="ARBA00009292"/>
    </source>
</evidence>
<feature type="binding site" evidence="8">
    <location>
        <position position="542"/>
    </location>
    <ligand>
        <name>Ni(2+)</name>
        <dbReference type="ChEBI" id="CHEBI:49786"/>
    </ligand>
</feature>
<dbReference type="SUPFAM" id="SSF56762">
    <property type="entry name" value="HydB/Nqo4-like"/>
    <property type="match status" value="1"/>
</dbReference>
<evidence type="ECO:0000256" key="9">
    <source>
        <dbReference type="RuleBase" id="RU003896"/>
    </source>
</evidence>
<keyword evidence="8" id="KW-0408">Iron</keyword>
<feature type="binding site" evidence="8">
    <location>
        <position position="67"/>
    </location>
    <ligand>
        <name>Fe cation</name>
        <dbReference type="ChEBI" id="CHEBI:24875"/>
    </ligand>
</feature>
<keyword evidence="6 8" id="KW-0479">Metal-binding</keyword>
<dbReference type="GO" id="GO:0030313">
    <property type="term" value="C:cell envelope"/>
    <property type="evidence" value="ECO:0007669"/>
    <property type="project" value="UniProtKB-SubCell"/>
</dbReference>
<proteinExistence type="inferred from homology"/>
<evidence type="ECO:0000256" key="7">
    <source>
        <dbReference type="ARBA" id="ARBA00023002"/>
    </source>
</evidence>
<dbReference type="InterPro" id="IPR029014">
    <property type="entry name" value="NiFe-Hase_large"/>
</dbReference>
<dbReference type="PROSITE" id="PS00507">
    <property type="entry name" value="NI_HGENASE_L_1"/>
    <property type="match status" value="1"/>
</dbReference>
<dbReference type="PANTHER" id="PTHR42958">
    <property type="entry name" value="HYDROGENASE-2 LARGE CHAIN"/>
    <property type="match status" value="1"/>
</dbReference>
<comment type="subunit">
    <text evidence="4">Heterodimer of a large and a small subunit.</text>
</comment>
<comment type="subcellular location">
    <subcellularLocation>
        <location evidence="2">Cell envelope</location>
    </subcellularLocation>
</comment>
<protein>
    <submittedName>
        <fullName evidence="10">Nickel-dependent hydrogenase large subunit</fullName>
        <ecNumber evidence="10">1.12.99.6</ecNumber>
    </submittedName>
</protein>
<feature type="binding site" evidence="8">
    <location>
        <position position="67"/>
    </location>
    <ligand>
        <name>Ni(2+)</name>
        <dbReference type="ChEBI" id="CHEBI:49786"/>
    </ligand>
</feature>
<keyword evidence="7 9" id="KW-0560">Oxidoreductase</keyword>
<comment type="cofactor">
    <cofactor evidence="1 8">
        <name>Ni(2+)</name>
        <dbReference type="ChEBI" id="CHEBI:49786"/>
    </cofactor>
</comment>
<evidence type="ECO:0000256" key="6">
    <source>
        <dbReference type="ARBA" id="ARBA00022723"/>
    </source>
</evidence>
<dbReference type="PANTHER" id="PTHR42958:SF2">
    <property type="entry name" value="UPTAKE HYDROGENASE LARGE SUBUNIT"/>
    <property type="match status" value="1"/>
</dbReference>